<dbReference type="EMBL" id="JAINUG010000070">
    <property type="protein sequence ID" value="KAJ8401472.1"/>
    <property type="molecule type" value="Genomic_DNA"/>
</dbReference>
<evidence type="ECO:0000259" key="1">
    <source>
        <dbReference type="Pfam" id="PF18701"/>
    </source>
</evidence>
<reference evidence="2" key="1">
    <citation type="journal article" date="2023" name="Science">
        <title>Genome structures resolve the early diversification of teleost fishes.</title>
        <authorList>
            <person name="Parey E."/>
            <person name="Louis A."/>
            <person name="Montfort J."/>
            <person name="Bouchez O."/>
            <person name="Roques C."/>
            <person name="Iampietro C."/>
            <person name="Lluch J."/>
            <person name="Castinel A."/>
            <person name="Donnadieu C."/>
            <person name="Desvignes T."/>
            <person name="Floi Bucao C."/>
            <person name="Jouanno E."/>
            <person name="Wen M."/>
            <person name="Mejri S."/>
            <person name="Dirks R."/>
            <person name="Jansen H."/>
            <person name="Henkel C."/>
            <person name="Chen W.J."/>
            <person name="Zahm M."/>
            <person name="Cabau C."/>
            <person name="Klopp C."/>
            <person name="Thompson A.W."/>
            <person name="Robinson-Rechavi M."/>
            <person name="Braasch I."/>
            <person name="Lecointre G."/>
            <person name="Bobe J."/>
            <person name="Postlethwait J.H."/>
            <person name="Berthelot C."/>
            <person name="Roest Crollius H."/>
            <person name="Guiguen Y."/>
        </authorList>
    </citation>
    <scope>NUCLEOTIDE SEQUENCE</scope>
    <source>
        <strain evidence="2">NC1722</strain>
    </source>
</reference>
<dbReference type="PANTHER" id="PTHR47331">
    <property type="entry name" value="PHD-TYPE DOMAIN-CONTAINING PROTEIN"/>
    <property type="match status" value="1"/>
</dbReference>
<dbReference type="Pfam" id="PF18701">
    <property type="entry name" value="DUF5641"/>
    <property type="match status" value="1"/>
</dbReference>
<gene>
    <name evidence="2" type="ORF">AAFF_G00383910</name>
</gene>
<feature type="domain" description="DUF5641" evidence="1">
    <location>
        <begin position="56"/>
        <end position="109"/>
    </location>
</feature>
<evidence type="ECO:0000313" key="3">
    <source>
        <dbReference type="Proteomes" id="UP001221898"/>
    </source>
</evidence>
<name>A0AAD7WLN5_9TELE</name>
<protein>
    <recommendedName>
        <fullName evidence="1">DUF5641 domain-containing protein</fullName>
    </recommendedName>
</protein>
<dbReference type="PANTHER" id="PTHR47331:SF5">
    <property type="entry name" value="RIBONUCLEASE H"/>
    <property type="match status" value="1"/>
</dbReference>
<keyword evidence="3" id="KW-1185">Reference proteome</keyword>
<dbReference type="Proteomes" id="UP001221898">
    <property type="component" value="Unassembled WGS sequence"/>
</dbReference>
<dbReference type="InterPro" id="IPR040676">
    <property type="entry name" value="DUF5641"/>
</dbReference>
<organism evidence="2 3">
    <name type="scientific">Aldrovandia affinis</name>
    <dbReference type="NCBI Taxonomy" id="143900"/>
    <lineage>
        <taxon>Eukaryota</taxon>
        <taxon>Metazoa</taxon>
        <taxon>Chordata</taxon>
        <taxon>Craniata</taxon>
        <taxon>Vertebrata</taxon>
        <taxon>Euteleostomi</taxon>
        <taxon>Actinopterygii</taxon>
        <taxon>Neopterygii</taxon>
        <taxon>Teleostei</taxon>
        <taxon>Notacanthiformes</taxon>
        <taxon>Halosauridae</taxon>
        <taxon>Aldrovandia</taxon>
    </lineage>
</organism>
<sequence>MKIDEEFFCTDSQVVLGYINNKVLEPLTPNHLIMMKSKVTLPPPRIFVKEDMYATKRWRRIQFLIEQFWSRWKREYLLNISTGQKWHLPRHNLKVNDIVIIKDDNLPETSGN</sequence>
<proteinExistence type="predicted"/>
<comment type="caution">
    <text evidence="2">The sequence shown here is derived from an EMBL/GenBank/DDBJ whole genome shotgun (WGS) entry which is preliminary data.</text>
</comment>
<evidence type="ECO:0000313" key="2">
    <source>
        <dbReference type="EMBL" id="KAJ8401472.1"/>
    </source>
</evidence>
<accession>A0AAD7WLN5</accession>
<dbReference type="AlphaFoldDB" id="A0AAD7WLN5"/>